<accession>A0A0C3SEY2</accession>
<dbReference type="PANTHER" id="PTHR38701">
    <property type="entry name" value="CHROMOSOME 8, WHOLE GENOME SHOTGUN SEQUENCE"/>
    <property type="match status" value="1"/>
</dbReference>
<feature type="compositionally biased region" description="Pro residues" evidence="1">
    <location>
        <begin position="212"/>
        <end position="221"/>
    </location>
</feature>
<feature type="region of interest" description="Disordered" evidence="1">
    <location>
        <begin position="1"/>
        <end position="97"/>
    </location>
</feature>
<feature type="region of interest" description="Disordered" evidence="1">
    <location>
        <begin position="205"/>
        <end position="264"/>
    </location>
</feature>
<dbReference type="OrthoDB" id="2555519at2759"/>
<keyword evidence="3" id="KW-1185">Reference proteome</keyword>
<evidence type="ECO:0000313" key="2">
    <source>
        <dbReference type="EMBL" id="KIP11130.1"/>
    </source>
</evidence>
<proteinExistence type="predicted"/>
<feature type="region of interest" description="Disordered" evidence="1">
    <location>
        <begin position="536"/>
        <end position="610"/>
    </location>
</feature>
<feature type="compositionally biased region" description="Basic and acidic residues" evidence="1">
    <location>
        <begin position="364"/>
        <end position="373"/>
    </location>
</feature>
<feature type="compositionally biased region" description="Low complexity" evidence="1">
    <location>
        <begin position="601"/>
        <end position="610"/>
    </location>
</feature>
<gene>
    <name evidence="2" type="ORF">PHLGIDRAFT_114795</name>
</gene>
<reference evidence="2 3" key="1">
    <citation type="journal article" date="2014" name="PLoS Genet.">
        <title>Analysis of the Phlebiopsis gigantea genome, transcriptome and secretome provides insight into its pioneer colonization strategies of wood.</title>
        <authorList>
            <person name="Hori C."/>
            <person name="Ishida T."/>
            <person name="Igarashi K."/>
            <person name="Samejima M."/>
            <person name="Suzuki H."/>
            <person name="Master E."/>
            <person name="Ferreira P."/>
            <person name="Ruiz-Duenas F.J."/>
            <person name="Held B."/>
            <person name="Canessa P."/>
            <person name="Larrondo L.F."/>
            <person name="Schmoll M."/>
            <person name="Druzhinina I.S."/>
            <person name="Kubicek C.P."/>
            <person name="Gaskell J.A."/>
            <person name="Kersten P."/>
            <person name="St John F."/>
            <person name="Glasner J."/>
            <person name="Sabat G."/>
            <person name="Splinter BonDurant S."/>
            <person name="Syed K."/>
            <person name="Yadav J."/>
            <person name="Mgbeahuruike A.C."/>
            <person name="Kovalchuk A."/>
            <person name="Asiegbu F.O."/>
            <person name="Lackner G."/>
            <person name="Hoffmeister D."/>
            <person name="Rencoret J."/>
            <person name="Gutierrez A."/>
            <person name="Sun H."/>
            <person name="Lindquist E."/>
            <person name="Barry K."/>
            <person name="Riley R."/>
            <person name="Grigoriev I.V."/>
            <person name="Henrissat B."/>
            <person name="Kues U."/>
            <person name="Berka R.M."/>
            <person name="Martinez A.T."/>
            <person name="Covert S.F."/>
            <person name="Blanchette R.A."/>
            <person name="Cullen D."/>
        </authorList>
    </citation>
    <scope>NUCLEOTIDE SEQUENCE [LARGE SCALE GENOMIC DNA]</scope>
    <source>
        <strain evidence="2 3">11061_1 CR5-6</strain>
    </source>
</reference>
<dbReference type="STRING" id="745531.A0A0C3SEY2"/>
<dbReference type="PANTHER" id="PTHR38701:SF1">
    <property type="entry name" value="UP-REGULATED DURING SEPTATION PROTEIN 1 DOMAIN-CONTAINING PROTEIN"/>
    <property type="match status" value="1"/>
</dbReference>
<feature type="region of interest" description="Disordered" evidence="1">
    <location>
        <begin position="460"/>
        <end position="485"/>
    </location>
</feature>
<dbReference type="HOGENOM" id="CLU_031557_0_0_1"/>
<feature type="compositionally biased region" description="Basic residues" evidence="1">
    <location>
        <begin position="334"/>
        <end position="348"/>
    </location>
</feature>
<dbReference type="AlphaFoldDB" id="A0A0C3SEY2"/>
<feature type="compositionally biased region" description="Polar residues" evidence="1">
    <location>
        <begin position="88"/>
        <end position="97"/>
    </location>
</feature>
<feature type="compositionally biased region" description="Low complexity" evidence="1">
    <location>
        <begin position="227"/>
        <end position="236"/>
    </location>
</feature>
<feature type="compositionally biased region" description="Polar residues" evidence="1">
    <location>
        <begin position="18"/>
        <end position="29"/>
    </location>
</feature>
<feature type="region of interest" description="Disordered" evidence="1">
    <location>
        <begin position="166"/>
        <end position="185"/>
    </location>
</feature>
<feature type="compositionally biased region" description="Low complexity" evidence="1">
    <location>
        <begin position="170"/>
        <end position="185"/>
    </location>
</feature>
<feature type="compositionally biased region" description="Low complexity" evidence="1">
    <location>
        <begin position="307"/>
        <end position="327"/>
    </location>
</feature>
<sequence length="610" mass="64841">MNGHIKAKVTPKFDYNRSRPSSPIKTLPTNPSPTPGARPRAKVNSSANVTVRKPVALASTHNLNATTSTTTTARAPPGRAPSPFKPTQGRTLNSPGVASQVKAKVAGAARTNVVPAASAPSLPELRQRALTASSDATARTRRGSISSHVSSSAGFVPSRNLYSPPKLTLNSSNEENHSGSSSVVSANGGAIKVRSKVSRLAETDAQLSLSVPPSPSFPPHTRPTRVPSVSNLSLSPPLGPARSAVHSPMSSPAHGRFAPTRDAASPKANSFRAFAPLDDTTVAYSSSPHARVDPAQIPLPPQSPQMSAVSFSSRSSASCGSRGSDTSGSTAPTLHHRFSGVNGKHARSKSSVDGLSMLHSPHALSREPSKDEPSPALEGEDAKDTSDEADGQVEDDVRKLRKEAISNRKIADLEITNKSLMAINLSLEAAKNRQAREIRDLRRKLRESILVLPPSAFHAAKTSLSPEEAVDVEEEEEEEDDDEAQAAIEGTTDEAYRRVRSMLEVLIDSGRKALETKPEDFRTSGVGITKVLSEEEARTWRGEDLSFTERDYTDDGVADDDPSRPLTPSRVAIPDDPSSEEEDDGSIVMDNDILNMPSVPPITVTPSPSP</sequence>
<protein>
    <submittedName>
        <fullName evidence="2">Uncharacterized protein</fullName>
    </submittedName>
</protein>
<name>A0A0C3SEY2_PHLG1</name>
<dbReference type="Proteomes" id="UP000053257">
    <property type="component" value="Unassembled WGS sequence"/>
</dbReference>
<feature type="compositionally biased region" description="Acidic residues" evidence="1">
    <location>
        <begin position="468"/>
        <end position="484"/>
    </location>
</feature>
<organism evidence="2 3">
    <name type="scientific">Phlebiopsis gigantea (strain 11061_1 CR5-6)</name>
    <name type="common">White-rot fungus</name>
    <name type="synonym">Peniophora gigantea</name>
    <dbReference type="NCBI Taxonomy" id="745531"/>
    <lineage>
        <taxon>Eukaryota</taxon>
        <taxon>Fungi</taxon>
        <taxon>Dikarya</taxon>
        <taxon>Basidiomycota</taxon>
        <taxon>Agaricomycotina</taxon>
        <taxon>Agaricomycetes</taxon>
        <taxon>Polyporales</taxon>
        <taxon>Phanerochaetaceae</taxon>
        <taxon>Phlebiopsis</taxon>
    </lineage>
</organism>
<feature type="compositionally biased region" description="Low complexity" evidence="1">
    <location>
        <begin position="65"/>
        <end position="77"/>
    </location>
</feature>
<evidence type="ECO:0000256" key="1">
    <source>
        <dbReference type="SAM" id="MobiDB-lite"/>
    </source>
</evidence>
<feature type="region of interest" description="Disordered" evidence="1">
    <location>
        <begin position="125"/>
        <end position="161"/>
    </location>
</feature>
<feature type="region of interest" description="Disordered" evidence="1">
    <location>
        <begin position="285"/>
        <end position="396"/>
    </location>
</feature>
<feature type="compositionally biased region" description="Basic and acidic residues" evidence="1">
    <location>
        <begin position="536"/>
        <end position="553"/>
    </location>
</feature>
<evidence type="ECO:0000313" key="3">
    <source>
        <dbReference type="Proteomes" id="UP000053257"/>
    </source>
</evidence>
<dbReference type="EMBL" id="KN840448">
    <property type="protein sequence ID" value="KIP11130.1"/>
    <property type="molecule type" value="Genomic_DNA"/>
</dbReference>